<reference evidence="1 2" key="1">
    <citation type="submission" date="2023-05" db="EMBL/GenBank/DDBJ databases">
        <title>Sequencing and Assembly of Streptomyces sp. NP73.</title>
        <authorList>
            <person name="Konwar A.N."/>
            <person name="Saikia K."/>
            <person name="Thakur D."/>
        </authorList>
    </citation>
    <scope>NUCLEOTIDE SEQUENCE [LARGE SCALE GENOMIC DNA]</scope>
    <source>
        <strain evidence="1 2">NP73</strain>
    </source>
</reference>
<organism evidence="1 2">
    <name type="scientific">Streptomyces katrae</name>
    <dbReference type="NCBI Taxonomy" id="68223"/>
    <lineage>
        <taxon>Bacteria</taxon>
        <taxon>Bacillati</taxon>
        <taxon>Actinomycetota</taxon>
        <taxon>Actinomycetes</taxon>
        <taxon>Kitasatosporales</taxon>
        <taxon>Streptomycetaceae</taxon>
        <taxon>Streptomyces</taxon>
    </lineage>
</organism>
<evidence type="ECO:0000313" key="2">
    <source>
        <dbReference type="Proteomes" id="UP001223390"/>
    </source>
</evidence>
<proteinExistence type="predicted"/>
<sequence>MAHAGAKAKPWAFGLVNCILYQAMYREGGGVALDDETVRRYAAAMRAEPLSDRPMAEQVAALRAVLATGTPLASTFDPYEGQEPFGEAEFRGFLARLADELESHGRAP</sequence>
<dbReference type="Proteomes" id="UP001223390">
    <property type="component" value="Unassembled WGS sequence"/>
</dbReference>
<dbReference type="EMBL" id="JASITI010000021">
    <property type="protein sequence ID" value="MDK9497597.1"/>
    <property type="molecule type" value="Genomic_DNA"/>
</dbReference>
<comment type="caution">
    <text evidence="1">The sequence shown here is derived from an EMBL/GenBank/DDBJ whole genome shotgun (WGS) entry which is preliminary data.</text>
</comment>
<evidence type="ECO:0008006" key="3">
    <source>
        <dbReference type="Google" id="ProtNLM"/>
    </source>
</evidence>
<protein>
    <recommendedName>
        <fullName evidence="3">Tetracycline repressor TetR C-terminal domain-containing protein</fullName>
    </recommendedName>
</protein>
<evidence type="ECO:0000313" key="1">
    <source>
        <dbReference type="EMBL" id="MDK9497597.1"/>
    </source>
</evidence>
<accession>A0ABT7GVG3</accession>
<gene>
    <name evidence="1" type="ORF">QEZ40_002538</name>
</gene>
<keyword evidence="2" id="KW-1185">Reference proteome</keyword>
<dbReference type="RefSeq" id="WP_285343339.1">
    <property type="nucleotide sequence ID" value="NZ_JASITI010000021.1"/>
</dbReference>
<name>A0ABT7GVG3_9ACTN</name>